<reference evidence="2" key="1">
    <citation type="submission" date="2020-04" db="EMBL/GenBank/DDBJ databases">
        <authorList>
            <person name="Alioto T."/>
            <person name="Alioto T."/>
            <person name="Gomez Garrido J."/>
        </authorList>
    </citation>
    <scope>NUCLEOTIDE SEQUENCE</scope>
    <source>
        <strain evidence="2">A484AB</strain>
    </source>
</reference>
<protein>
    <submittedName>
        <fullName evidence="2">PREDICTED: uncharacterized protein LOC107355381</fullName>
    </submittedName>
</protein>
<dbReference type="Pfam" id="PF24764">
    <property type="entry name" value="rva_4"/>
    <property type="match status" value="1"/>
</dbReference>
<name>A0A6S7J0L9_PARCT</name>
<dbReference type="PANTHER" id="PTHR46177">
    <property type="entry name" value="INTEGRASE CATALYTIC DOMAIN-CONTAINING PROTEIN"/>
    <property type="match status" value="1"/>
</dbReference>
<dbReference type="OrthoDB" id="5957091at2759"/>
<accession>A0A6S7J0L9</accession>
<evidence type="ECO:0000259" key="1">
    <source>
        <dbReference type="Pfam" id="PF24764"/>
    </source>
</evidence>
<dbReference type="InterPro" id="IPR058913">
    <property type="entry name" value="Integrase_dom_put"/>
</dbReference>
<organism evidence="2 3">
    <name type="scientific">Paramuricea clavata</name>
    <name type="common">Red gorgonian</name>
    <name type="synonym">Violescent sea-whip</name>
    <dbReference type="NCBI Taxonomy" id="317549"/>
    <lineage>
        <taxon>Eukaryota</taxon>
        <taxon>Metazoa</taxon>
        <taxon>Cnidaria</taxon>
        <taxon>Anthozoa</taxon>
        <taxon>Octocorallia</taxon>
        <taxon>Malacalcyonacea</taxon>
        <taxon>Plexauridae</taxon>
        <taxon>Paramuricea</taxon>
    </lineage>
</organism>
<dbReference type="AlphaFoldDB" id="A0A6S7J0L9"/>
<feature type="domain" description="Integrase core" evidence="1">
    <location>
        <begin position="153"/>
        <end position="269"/>
    </location>
</feature>
<comment type="caution">
    <text evidence="2">The sequence shown here is derived from an EMBL/GenBank/DDBJ whole genome shotgun (WGS) entry which is preliminary data.</text>
</comment>
<dbReference type="Proteomes" id="UP001152795">
    <property type="component" value="Unassembled WGS sequence"/>
</dbReference>
<sequence length="364" mass="42095">MFCCSCGTAVLHEANYCHECGSSIINQSAEDIENNLPNIIEGYFNRGYQYTPILGLLEKYHGVKIHIRTLKRKLRKYGLRRRESNYDEATVRELITREMQDAGKLGGYRYMWHALRLRHHISVPRRVVTTIMKEIDPEGVRERRARRNFISFGPNFTWHIDGYNKLKPYGFPIRGCICGFSRRIIWLQLVKSNNNPKVIAQLYLDTVMSLKGCPQILRSDCGTENVIVAGMQAYFRATGNDEFSGAKSHQYGSSPSNQRIEDELDKVKDQWNSHYIRRSCHDTVPGVPDILYYLPEQSGGSLDCLFPVSQGKIAEVEEQCEQDAINNPYQEYFEHVLEMQNLEYPASTDDAFELFQLFKDLQHN</sequence>
<keyword evidence="3" id="KW-1185">Reference proteome</keyword>
<evidence type="ECO:0000313" key="3">
    <source>
        <dbReference type="Proteomes" id="UP001152795"/>
    </source>
</evidence>
<proteinExistence type="predicted"/>
<dbReference type="PANTHER" id="PTHR46177:SF1">
    <property type="entry name" value="INTEGRASE CATALYTIC DOMAIN-CONTAINING PROTEIN"/>
    <property type="match status" value="1"/>
</dbReference>
<evidence type="ECO:0000313" key="2">
    <source>
        <dbReference type="EMBL" id="CAB4023858.1"/>
    </source>
</evidence>
<dbReference type="EMBL" id="CACRXK020012719">
    <property type="protein sequence ID" value="CAB4023858.1"/>
    <property type="molecule type" value="Genomic_DNA"/>
</dbReference>
<gene>
    <name evidence="2" type="ORF">PACLA_8A077406</name>
</gene>